<comment type="caution">
    <text evidence="1">The sequence shown here is derived from an EMBL/GenBank/DDBJ whole genome shotgun (WGS) entry which is preliminary data.</text>
</comment>
<dbReference type="Proteomes" id="UP000615446">
    <property type="component" value="Unassembled WGS sequence"/>
</dbReference>
<reference evidence="1" key="1">
    <citation type="submission" date="2019-10" db="EMBL/GenBank/DDBJ databases">
        <title>Conservation and host-specific expression of non-tandemly repeated heterogenous ribosome RNA gene in arbuscular mycorrhizal fungi.</title>
        <authorList>
            <person name="Maeda T."/>
            <person name="Kobayashi Y."/>
            <person name="Nakagawa T."/>
            <person name="Ezawa T."/>
            <person name="Yamaguchi K."/>
            <person name="Bino T."/>
            <person name="Nishimoto Y."/>
            <person name="Shigenobu S."/>
            <person name="Kawaguchi M."/>
        </authorList>
    </citation>
    <scope>NUCLEOTIDE SEQUENCE</scope>
    <source>
        <strain evidence="1">HR1</strain>
    </source>
</reference>
<proteinExistence type="predicted"/>
<accession>A0A8H3R3L6</accession>
<sequence>MRFYDYFESLCFSPWEHSNSQDLGGRLLLLKKRQTVEAWNSAISFFLDRLERGFDDLNFESRTNEDLWTRIILTVFGYLWARVYGRVVIHGWSVLQIFTSHMGIDTLKVLDAWESEKMDFLFDFGDRFPKMQYLLKFSRSCQTLNDFGLLVECEMKTISICDAEKHQN</sequence>
<evidence type="ECO:0000313" key="1">
    <source>
        <dbReference type="EMBL" id="GET02771.1"/>
    </source>
</evidence>
<organism evidence="1 2">
    <name type="scientific">Rhizophagus clarus</name>
    <dbReference type="NCBI Taxonomy" id="94130"/>
    <lineage>
        <taxon>Eukaryota</taxon>
        <taxon>Fungi</taxon>
        <taxon>Fungi incertae sedis</taxon>
        <taxon>Mucoromycota</taxon>
        <taxon>Glomeromycotina</taxon>
        <taxon>Glomeromycetes</taxon>
        <taxon>Glomerales</taxon>
        <taxon>Glomeraceae</taxon>
        <taxon>Rhizophagus</taxon>
    </lineage>
</organism>
<name>A0A8H3R3L6_9GLOM</name>
<dbReference type="EMBL" id="BLAL01000315">
    <property type="protein sequence ID" value="GET02771.1"/>
    <property type="molecule type" value="Genomic_DNA"/>
</dbReference>
<gene>
    <name evidence="1" type="ORF">RCL2_002913700</name>
</gene>
<dbReference type="AlphaFoldDB" id="A0A8H3R3L6"/>
<protein>
    <submittedName>
        <fullName evidence="1">Uncharacterized protein</fullName>
    </submittedName>
</protein>
<evidence type="ECO:0000313" key="2">
    <source>
        <dbReference type="Proteomes" id="UP000615446"/>
    </source>
</evidence>